<evidence type="ECO:0000256" key="1">
    <source>
        <dbReference type="SAM" id="MobiDB-lite"/>
    </source>
</evidence>
<feature type="domain" description="N-terminal" evidence="2">
    <location>
        <begin position="50"/>
        <end position="164"/>
    </location>
</feature>
<reference evidence="4 5" key="1">
    <citation type="journal article" date="2008" name="BMC Genomics">
        <title>The genome sequence of the fish pathogen Aliivibrio salmonicida strain LFI1238 shows extensive evidence of gene decay.</title>
        <authorList>
            <person name="Hjerde E."/>
            <person name="Lorentzen M.S."/>
            <person name="Holden M.T."/>
            <person name="Seeger K."/>
            <person name="Paulsen S."/>
            <person name="Bason N."/>
            <person name="Churcher C."/>
            <person name="Harris D."/>
            <person name="Norbertczak H."/>
            <person name="Quail M.A."/>
            <person name="Sanders S."/>
            <person name="Thurston S."/>
            <person name="Parkhill J."/>
            <person name="Willassen N.P."/>
            <person name="Thomson N.R."/>
        </authorList>
    </citation>
    <scope>NUCLEOTIDE SEQUENCE [LARGE SCALE GENOMIC DNA]</scope>
    <source>
        <strain evidence="4 5">LFI1238</strain>
    </source>
</reference>
<dbReference type="AlphaFoldDB" id="B6ESZ6"/>
<sequence length="333" mass="36640">MTHSTQAPASFSTPQSATKGQPLETEAHSKSDNFKSKPKSKGKKTKAKTDFYQIITDSIIASLECGVKPWACPWDMEGCSSMPYSLKSGAQYSGINVLLLWGAAVERGFTASAWLTYKQAIEMGGHVRKGEKGTTIIFYKQYTKEDKSTGDEESAFVMKTYTVFNLDQIDGIELAGGASMTSVQSLDFNAYAHVDEAIKATGAQIVEMGNKAFYRPSTDEIYLPPRERFNSEPDFYATTLHELTHWSGAKARLNRTKGKRFGDEAYAFEELIAELGSAFLMADFGLGGEVQHESYIASWLKALKNDKKIIFQAASAASKAHQYITQARECAAA</sequence>
<evidence type="ECO:0000259" key="2">
    <source>
        <dbReference type="Pfam" id="PF08401"/>
    </source>
</evidence>
<feature type="domain" description="Polyvalent protein metallopeptidase" evidence="3">
    <location>
        <begin position="193"/>
        <end position="315"/>
    </location>
</feature>
<proteinExistence type="predicted"/>
<name>B6ESZ6_ALISL</name>
<dbReference type="Pfam" id="PF18818">
    <property type="entry name" value="MPTase-PolyVal"/>
    <property type="match status" value="1"/>
</dbReference>
<dbReference type="InterPro" id="IPR017113">
    <property type="entry name" value="Antirestriction_ArdC"/>
</dbReference>
<feature type="region of interest" description="Disordered" evidence="1">
    <location>
        <begin position="1"/>
        <end position="43"/>
    </location>
</feature>
<keyword evidence="4" id="KW-0614">Plasmid</keyword>
<dbReference type="KEGG" id="vsa:VSAL_p840_25"/>
<dbReference type="GO" id="GO:0003697">
    <property type="term" value="F:single-stranded DNA binding"/>
    <property type="evidence" value="ECO:0007669"/>
    <property type="project" value="InterPro"/>
</dbReference>
<dbReference type="Pfam" id="PF08401">
    <property type="entry name" value="ArdcN"/>
    <property type="match status" value="1"/>
</dbReference>
<feature type="compositionally biased region" description="Polar residues" evidence="1">
    <location>
        <begin position="1"/>
        <end position="19"/>
    </location>
</feature>
<evidence type="ECO:0000259" key="3">
    <source>
        <dbReference type="Pfam" id="PF18818"/>
    </source>
</evidence>
<protein>
    <submittedName>
        <fullName evidence="4">Antirestriction protein ArdC</fullName>
    </submittedName>
</protein>
<dbReference type="PIRSF" id="PIRSF037112">
    <property type="entry name" value="Antirestriction_ArdC"/>
    <property type="match status" value="1"/>
</dbReference>
<gene>
    <name evidence="4" type="primary">ardC</name>
    <name evidence="4" type="ordered locus">VSAL_p840_25</name>
</gene>
<dbReference type="Proteomes" id="UP000001730">
    <property type="component" value="Plasmid pVSAL840"/>
</dbReference>
<dbReference type="InterPro" id="IPR041459">
    <property type="entry name" value="MPTase-PolyVal"/>
</dbReference>
<accession>B6ESZ6</accession>
<dbReference type="InterPro" id="IPR013610">
    <property type="entry name" value="ArdC_N"/>
</dbReference>
<dbReference type="HOGENOM" id="CLU_041111_0_0_6"/>
<dbReference type="EMBL" id="FM178381">
    <property type="protein sequence ID" value="CAQ81884.1"/>
    <property type="molecule type" value="Genomic_DNA"/>
</dbReference>
<dbReference type="RefSeq" id="WP_012548863.1">
    <property type="nucleotide sequence ID" value="NC_011311.1"/>
</dbReference>
<organism evidence="4 5">
    <name type="scientific">Aliivibrio salmonicida (strain LFI1238)</name>
    <name type="common">Vibrio salmonicida (strain LFI1238)</name>
    <dbReference type="NCBI Taxonomy" id="316275"/>
    <lineage>
        <taxon>Bacteria</taxon>
        <taxon>Pseudomonadati</taxon>
        <taxon>Pseudomonadota</taxon>
        <taxon>Gammaproteobacteria</taxon>
        <taxon>Vibrionales</taxon>
        <taxon>Vibrionaceae</taxon>
        <taxon>Aliivibrio</taxon>
    </lineage>
</organism>
<evidence type="ECO:0000313" key="4">
    <source>
        <dbReference type="EMBL" id="CAQ81884.1"/>
    </source>
</evidence>
<keyword evidence="5" id="KW-1185">Reference proteome</keyword>
<evidence type="ECO:0000313" key="5">
    <source>
        <dbReference type="Proteomes" id="UP000001730"/>
    </source>
</evidence>
<geneLocation type="plasmid" evidence="4 5">
    <name>pVSAL840</name>
</geneLocation>
<feature type="compositionally biased region" description="Basic and acidic residues" evidence="1">
    <location>
        <begin position="25"/>
        <end position="35"/>
    </location>
</feature>